<evidence type="ECO:0000313" key="2">
    <source>
        <dbReference type="EMBL" id="PRQ09542.1"/>
    </source>
</evidence>
<feature type="compositionally biased region" description="Basic and acidic residues" evidence="1">
    <location>
        <begin position="34"/>
        <end position="46"/>
    </location>
</feature>
<evidence type="ECO:0000313" key="3">
    <source>
        <dbReference type="Proteomes" id="UP000238823"/>
    </source>
</evidence>
<dbReference type="Proteomes" id="UP000238823">
    <property type="component" value="Unassembled WGS sequence"/>
</dbReference>
<comment type="caution">
    <text evidence="2">The sequence shown here is derived from an EMBL/GenBank/DDBJ whole genome shotgun (WGS) entry which is preliminary data.</text>
</comment>
<dbReference type="EMBL" id="PVNL01000017">
    <property type="protein sequence ID" value="PRQ09542.1"/>
    <property type="molecule type" value="Genomic_DNA"/>
</dbReference>
<sequence length="251" mass="27160">MLGRPEQMQPAFVEHDSGGVTVDPGRHRLPRLPGADRKPPPHEPLMRARVGSPEQPQLARVRVLVDADHLEVGDPGQLLEISAQRLLHARWIEHTLHERGLELRELGCLVAAQLGLDPVLGVQEHLAVGLPDPVVLHPTPALDRLGIKGHLHDVQVQQHAVNEDLHRRDRLLDPRGHHAGAHLDVDQQVLEHVVGGAELGRAGDRSVDEGVALALADHVAQGLGDLGPAIFPVLGSGRGLDRGGGGDRRRR</sequence>
<name>A0A2S9YWW7_9BACT</name>
<organism evidence="2 3">
    <name type="scientific">Enhygromyxa salina</name>
    <dbReference type="NCBI Taxonomy" id="215803"/>
    <lineage>
        <taxon>Bacteria</taxon>
        <taxon>Pseudomonadati</taxon>
        <taxon>Myxococcota</taxon>
        <taxon>Polyangia</taxon>
        <taxon>Nannocystales</taxon>
        <taxon>Nannocystaceae</taxon>
        <taxon>Enhygromyxa</taxon>
    </lineage>
</organism>
<gene>
    <name evidence="2" type="ORF">ENSA7_07320</name>
</gene>
<protein>
    <submittedName>
        <fullName evidence="2">Uncharacterized protein</fullName>
    </submittedName>
</protein>
<reference evidence="2 3" key="1">
    <citation type="submission" date="2018-03" db="EMBL/GenBank/DDBJ databases">
        <title>Draft Genome Sequences of the Obligatory Marine Myxobacteria Enhygromyxa salina SWB007.</title>
        <authorList>
            <person name="Poehlein A."/>
            <person name="Moghaddam J.A."/>
            <person name="Harms H."/>
            <person name="Alanjari M."/>
            <person name="Koenig G.M."/>
            <person name="Daniel R."/>
            <person name="Schaeberle T.F."/>
        </authorList>
    </citation>
    <scope>NUCLEOTIDE SEQUENCE [LARGE SCALE GENOMIC DNA]</scope>
    <source>
        <strain evidence="2 3">SWB007</strain>
    </source>
</reference>
<dbReference type="AlphaFoldDB" id="A0A2S9YWW7"/>
<feature type="region of interest" description="Disordered" evidence="1">
    <location>
        <begin position="1"/>
        <end position="52"/>
    </location>
</feature>
<accession>A0A2S9YWW7</accession>
<evidence type="ECO:0000256" key="1">
    <source>
        <dbReference type="SAM" id="MobiDB-lite"/>
    </source>
</evidence>
<proteinExistence type="predicted"/>